<dbReference type="Gene3D" id="3.30.70.270">
    <property type="match status" value="2"/>
</dbReference>
<name>A0AAF0U2N3_SOLVR</name>
<dbReference type="EMBL" id="CP133618">
    <property type="protein sequence ID" value="WMV38160.1"/>
    <property type="molecule type" value="Genomic_DNA"/>
</dbReference>
<feature type="domain" description="Reverse transcriptase" evidence="1">
    <location>
        <begin position="43"/>
        <end position="186"/>
    </location>
</feature>
<evidence type="ECO:0000313" key="3">
    <source>
        <dbReference type="EMBL" id="WMV38160.1"/>
    </source>
</evidence>
<gene>
    <name evidence="3" type="ORF">MTR67_031545</name>
</gene>
<evidence type="ECO:0000313" key="4">
    <source>
        <dbReference type="Proteomes" id="UP001234989"/>
    </source>
</evidence>
<dbReference type="SUPFAM" id="SSF56672">
    <property type="entry name" value="DNA/RNA polymerases"/>
    <property type="match status" value="1"/>
</dbReference>
<organism evidence="3 4">
    <name type="scientific">Solanum verrucosum</name>
    <dbReference type="NCBI Taxonomy" id="315347"/>
    <lineage>
        <taxon>Eukaryota</taxon>
        <taxon>Viridiplantae</taxon>
        <taxon>Streptophyta</taxon>
        <taxon>Embryophyta</taxon>
        <taxon>Tracheophyta</taxon>
        <taxon>Spermatophyta</taxon>
        <taxon>Magnoliopsida</taxon>
        <taxon>eudicotyledons</taxon>
        <taxon>Gunneridae</taxon>
        <taxon>Pentapetalae</taxon>
        <taxon>asterids</taxon>
        <taxon>lamiids</taxon>
        <taxon>Solanales</taxon>
        <taxon>Solanaceae</taxon>
        <taxon>Solanoideae</taxon>
        <taxon>Solaneae</taxon>
        <taxon>Solanum</taxon>
    </lineage>
</organism>
<dbReference type="CDD" id="cd01647">
    <property type="entry name" value="RT_LTR"/>
    <property type="match status" value="1"/>
</dbReference>
<evidence type="ECO:0000259" key="1">
    <source>
        <dbReference type="Pfam" id="PF00078"/>
    </source>
</evidence>
<dbReference type="InterPro" id="IPR041577">
    <property type="entry name" value="RT_RNaseH_2"/>
</dbReference>
<dbReference type="Proteomes" id="UP001234989">
    <property type="component" value="Chromosome 7"/>
</dbReference>
<dbReference type="AlphaFoldDB" id="A0AAF0U2N3"/>
<evidence type="ECO:0000259" key="2">
    <source>
        <dbReference type="Pfam" id="PF17919"/>
    </source>
</evidence>
<dbReference type="InterPro" id="IPR043128">
    <property type="entry name" value="Rev_trsase/Diguanyl_cyclase"/>
</dbReference>
<sequence length="309" mass="35629">MLKGRFVSCLKARKMISKGCIYHLVRVRDMDFKTPTLESVPVVNEFLEVFPDDLPGVPLEREIDFGSSYISKIDLRSVYHQLRVKEDDILKMAFQTRYGHYEFLVMSFGLTNAPATFIDLMSRVFIQYLKMFVIVFIDDTFVYLRSGDKHTYHLRIVLQVLKDQQLFAKFGKCEFWLNFVSCLGHIVSGKGIEVDPKKMDAVKSWTRLISPSDTRSFLGLGNYYRRFMEGVSSIASLFTTLSQKKAKFLWSEVCEKRFQELKDTLASTPVLTLPERTDGFVVYCDASRIGLGCVLMQNRKVIFLCLKAT</sequence>
<accession>A0AAF0U2N3</accession>
<reference evidence="3" key="1">
    <citation type="submission" date="2023-08" db="EMBL/GenBank/DDBJ databases">
        <title>A de novo genome assembly of Solanum verrucosum Schlechtendal, a Mexican diploid species geographically isolated from the other diploid A-genome species in potato relatives.</title>
        <authorList>
            <person name="Hosaka K."/>
        </authorList>
    </citation>
    <scope>NUCLEOTIDE SEQUENCE</scope>
    <source>
        <tissue evidence="3">Young leaves</tissue>
    </source>
</reference>
<dbReference type="InterPro" id="IPR043502">
    <property type="entry name" value="DNA/RNA_pol_sf"/>
</dbReference>
<dbReference type="PANTHER" id="PTHR24559:SF444">
    <property type="entry name" value="REVERSE TRANSCRIPTASE DOMAIN-CONTAINING PROTEIN"/>
    <property type="match status" value="1"/>
</dbReference>
<dbReference type="Pfam" id="PF17919">
    <property type="entry name" value="RT_RNaseH_2"/>
    <property type="match status" value="1"/>
</dbReference>
<dbReference type="FunFam" id="3.30.70.270:FF:000020">
    <property type="entry name" value="Transposon Tf2-6 polyprotein-like Protein"/>
    <property type="match status" value="1"/>
</dbReference>
<dbReference type="PANTHER" id="PTHR24559">
    <property type="entry name" value="TRANSPOSON TY3-I GAG-POL POLYPROTEIN"/>
    <property type="match status" value="1"/>
</dbReference>
<proteinExistence type="predicted"/>
<dbReference type="InterPro" id="IPR053134">
    <property type="entry name" value="RNA-dir_DNA_polymerase"/>
</dbReference>
<keyword evidence="4" id="KW-1185">Reference proteome</keyword>
<dbReference type="InterPro" id="IPR000477">
    <property type="entry name" value="RT_dom"/>
</dbReference>
<protein>
    <submittedName>
        <fullName evidence="3">Uncharacterized protein</fullName>
    </submittedName>
</protein>
<feature type="domain" description="Reverse transcriptase/retrotransposon-derived protein RNase H-like" evidence="2">
    <location>
        <begin position="250"/>
        <end position="300"/>
    </location>
</feature>
<dbReference type="Pfam" id="PF00078">
    <property type="entry name" value="RVT_1"/>
    <property type="match status" value="1"/>
</dbReference>
<dbReference type="Gene3D" id="3.10.10.10">
    <property type="entry name" value="HIV Type 1 Reverse Transcriptase, subunit A, domain 1"/>
    <property type="match status" value="1"/>
</dbReference>